<comment type="caution">
    <text evidence="1">The sequence shown here is derived from an EMBL/GenBank/DDBJ whole genome shotgun (WGS) entry which is preliminary data.</text>
</comment>
<keyword evidence="2" id="KW-1185">Reference proteome</keyword>
<organism evidence="1 2">
    <name type="scientific">Nocardioides kribbensis</name>
    <dbReference type="NCBI Taxonomy" id="305517"/>
    <lineage>
        <taxon>Bacteria</taxon>
        <taxon>Bacillati</taxon>
        <taxon>Actinomycetota</taxon>
        <taxon>Actinomycetes</taxon>
        <taxon>Propionibacteriales</taxon>
        <taxon>Nocardioidaceae</taxon>
        <taxon>Nocardioides</taxon>
    </lineage>
</organism>
<accession>A0ABV1P3Y1</accession>
<dbReference type="EMBL" id="JBEGDP010000041">
    <property type="protein sequence ID" value="MEQ7849459.1"/>
    <property type="molecule type" value="Genomic_DNA"/>
</dbReference>
<dbReference type="NCBIfam" id="TIGR01509">
    <property type="entry name" value="HAD-SF-IA-v3"/>
    <property type="match status" value="1"/>
</dbReference>
<name>A0ABV1P3Y1_9ACTN</name>
<dbReference type="RefSeq" id="WP_349805706.1">
    <property type="nucleotide sequence ID" value="NZ_JBEGDP010000041.1"/>
</dbReference>
<gene>
    <name evidence="1" type="ORF">V6R90_19455</name>
</gene>
<dbReference type="SUPFAM" id="SSF56784">
    <property type="entry name" value="HAD-like"/>
    <property type="match status" value="1"/>
</dbReference>
<dbReference type="Proteomes" id="UP001482520">
    <property type="component" value="Unassembled WGS sequence"/>
</dbReference>
<dbReference type="Gene3D" id="3.40.50.1000">
    <property type="entry name" value="HAD superfamily/HAD-like"/>
    <property type="match status" value="1"/>
</dbReference>
<protein>
    <submittedName>
        <fullName evidence="1">HAD-IA family hydrolase</fullName>
    </submittedName>
</protein>
<dbReference type="PANTHER" id="PTHR43611:SF3">
    <property type="entry name" value="FLAVIN MONONUCLEOTIDE HYDROLASE 1, CHLOROPLATIC"/>
    <property type="match status" value="1"/>
</dbReference>
<dbReference type="Pfam" id="PF00702">
    <property type="entry name" value="Hydrolase"/>
    <property type="match status" value="1"/>
</dbReference>
<sequence length="212" mass="22802">MSPRHVLWDADGVLQSLPGGWERAAAPWLGERDEASEALLREAVAVEREALVGRSDFLADLAGVLERHGVDVPARDLHAAIWLATEPDAASWAVVERVRAAGHGVHLGTNQEAHRAAHMRTVLGYDERFDVSVYSCDLGVAKPDPAYFERAVAMIGADPDDVVFVDDRADNVASACGVGLRGVHWTIADGHERLVSLLRGAGVRLGQARPHG</sequence>
<evidence type="ECO:0000313" key="2">
    <source>
        <dbReference type="Proteomes" id="UP001482520"/>
    </source>
</evidence>
<dbReference type="InterPro" id="IPR036412">
    <property type="entry name" value="HAD-like_sf"/>
</dbReference>
<dbReference type="InterPro" id="IPR006439">
    <property type="entry name" value="HAD-SF_hydro_IA"/>
</dbReference>
<evidence type="ECO:0000313" key="1">
    <source>
        <dbReference type="EMBL" id="MEQ7849459.1"/>
    </source>
</evidence>
<dbReference type="SFLD" id="SFLDS00003">
    <property type="entry name" value="Haloacid_Dehalogenase"/>
    <property type="match status" value="1"/>
</dbReference>
<keyword evidence="1" id="KW-0378">Hydrolase</keyword>
<dbReference type="SFLD" id="SFLDG01129">
    <property type="entry name" value="C1.5:_HAD__Beta-PGM__Phosphata"/>
    <property type="match status" value="1"/>
</dbReference>
<dbReference type="PANTHER" id="PTHR43611">
    <property type="entry name" value="ALPHA-D-GLUCOSE 1-PHOSPHATE PHOSPHATASE"/>
    <property type="match status" value="1"/>
</dbReference>
<dbReference type="GO" id="GO:0016787">
    <property type="term" value="F:hydrolase activity"/>
    <property type="evidence" value="ECO:0007669"/>
    <property type="project" value="UniProtKB-KW"/>
</dbReference>
<proteinExistence type="predicted"/>
<dbReference type="PRINTS" id="PR00413">
    <property type="entry name" value="HADHALOGNASE"/>
</dbReference>
<reference evidence="1 2" key="1">
    <citation type="submission" date="2024-02" db="EMBL/GenBank/DDBJ databases">
        <title>Full genome sequence of Nocardioides kribbensis.</title>
        <authorList>
            <person name="Poletto B.L."/>
            <person name="Silva G."/>
            <person name="Galante D."/>
            <person name="Campos K.R."/>
            <person name="Santos M.B.N."/>
            <person name="Sacchi C.T."/>
        </authorList>
    </citation>
    <scope>NUCLEOTIDE SEQUENCE [LARGE SCALE GENOMIC DNA]</scope>
    <source>
        <strain evidence="1 2">O4R</strain>
    </source>
</reference>
<dbReference type="InterPro" id="IPR023214">
    <property type="entry name" value="HAD_sf"/>
</dbReference>